<dbReference type="Pfam" id="PF13361">
    <property type="entry name" value="UvrD_C"/>
    <property type="match status" value="1"/>
</dbReference>
<dbReference type="Proteomes" id="UP000318081">
    <property type="component" value="Chromosome"/>
</dbReference>
<dbReference type="Pfam" id="PF00580">
    <property type="entry name" value="UvrD-helicase"/>
    <property type="match status" value="1"/>
</dbReference>
<keyword evidence="3 10" id="KW-0378">Hydrolase</keyword>
<name>A0ABX5XXH6_9BACT</name>
<evidence type="ECO:0000256" key="6">
    <source>
        <dbReference type="ARBA" id="ARBA00023235"/>
    </source>
</evidence>
<proteinExistence type="inferred from homology"/>
<organism evidence="13 14">
    <name type="scientific">Stieleria magnilauensis</name>
    <dbReference type="NCBI Taxonomy" id="2527963"/>
    <lineage>
        <taxon>Bacteria</taxon>
        <taxon>Pseudomonadati</taxon>
        <taxon>Planctomycetota</taxon>
        <taxon>Planctomycetia</taxon>
        <taxon>Pirellulales</taxon>
        <taxon>Pirellulaceae</taxon>
        <taxon>Stieleria</taxon>
    </lineage>
</organism>
<dbReference type="PROSITE" id="PS51198">
    <property type="entry name" value="UVRD_HELICASE_ATP_BIND"/>
    <property type="match status" value="1"/>
</dbReference>
<dbReference type="CDD" id="cd18807">
    <property type="entry name" value="SF1_C_UvrD"/>
    <property type="match status" value="1"/>
</dbReference>
<evidence type="ECO:0000256" key="9">
    <source>
        <dbReference type="ARBA" id="ARBA00048988"/>
    </source>
</evidence>
<evidence type="ECO:0000256" key="10">
    <source>
        <dbReference type="PROSITE-ProRule" id="PRU00560"/>
    </source>
</evidence>
<evidence type="ECO:0000313" key="14">
    <source>
        <dbReference type="Proteomes" id="UP000318081"/>
    </source>
</evidence>
<dbReference type="PROSITE" id="PS51217">
    <property type="entry name" value="UVRD_HELICASE_CTER"/>
    <property type="match status" value="1"/>
</dbReference>
<keyword evidence="2 10" id="KW-0547">Nucleotide-binding</keyword>
<evidence type="ECO:0000256" key="2">
    <source>
        <dbReference type="ARBA" id="ARBA00022741"/>
    </source>
</evidence>
<feature type="domain" description="UvrD-like helicase C-terminal" evidence="12">
    <location>
        <begin position="291"/>
        <end position="572"/>
    </location>
</feature>
<evidence type="ECO:0000259" key="11">
    <source>
        <dbReference type="PROSITE" id="PS51198"/>
    </source>
</evidence>
<dbReference type="EMBL" id="CP036432">
    <property type="protein sequence ID" value="QDV86252.1"/>
    <property type="molecule type" value="Genomic_DNA"/>
</dbReference>
<protein>
    <recommendedName>
        <fullName evidence="8">DNA 3'-5' helicase</fullName>
        <ecNumber evidence="8">5.6.2.4</ecNumber>
    </recommendedName>
</protein>
<keyword evidence="6" id="KW-0413">Isomerase</keyword>
<reference evidence="13 14" key="1">
    <citation type="submission" date="2019-02" db="EMBL/GenBank/DDBJ databases">
        <title>Deep-cultivation of Planctomycetes and their phenomic and genomic characterization uncovers novel biology.</title>
        <authorList>
            <person name="Wiegand S."/>
            <person name="Jogler M."/>
            <person name="Boedeker C."/>
            <person name="Pinto D."/>
            <person name="Vollmers J."/>
            <person name="Rivas-Marin E."/>
            <person name="Kohn T."/>
            <person name="Peeters S.H."/>
            <person name="Heuer A."/>
            <person name="Rast P."/>
            <person name="Oberbeckmann S."/>
            <person name="Bunk B."/>
            <person name="Jeske O."/>
            <person name="Meyerdierks A."/>
            <person name="Storesund J.E."/>
            <person name="Kallscheuer N."/>
            <person name="Luecker S."/>
            <person name="Lage O.M."/>
            <person name="Pohl T."/>
            <person name="Merkel B.J."/>
            <person name="Hornburger P."/>
            <person name="Mueller R.-W."/>
            <person name="Bruemmer F."/>
            <person name="Labrenz M."/>
            <person name="Spormann A.M."/>
            <person name="Op den Camp H."/>
            <person name="Overmann J."/>
            <person name="Amann R."/>
            <person name="Jetten M.S.M."/>
            <person name="Mascher T."/>
            <person name="Medema M.H."/>
            <person name="Devos D.P."/>
            <person name="Kaster A.-K."/>
            <person name="Ovreas L."/>
            <person name="Rohde M."/>
            <person name="Galperin M.Y."/>
            <person name="Jogler C."/>
        </authorList>
    </citation>
    <scope>NUCLEOTIDE SEQUENCE [LARGE SCALE GENOMIC DNA]</scope>
    <source>
        <strain evidence="13 14">TBK1r</strain>
    </source>
</reference>
<dbReference type="InterPro" id="IPR014016">
    <property type="entry name" value="UvrD-like_ATP-bd"/>
</dbReference>
<keyword evidence="4 10" id="KW-0347">Helicase</keyword>
<evidence type="ECO:0000256" key="4">
    <source>
        <dbReference type="ARBA" id="ARBA00022806"/>
    </source>
</evidence>
<evidence type="ECO:0000259" key="12">
    <source>
        <dbReference type="PROSITE" id="PS51217"/>
    </source>
</evidence>
<dbReference type="Gene3D" id="1.10.10.160">
    <property type="match status" value="1"/>
</dbReference>
<comment type="similarity">
    <text evidence="1">Belongs to the helicase family. UvrD subfamily.</text>
</comment>
<dbReference type="InterPro" id="IPR014017">
    <property type="entry name" value="DNA_helicase_UvrD-like_C"/>
</dbReference>
<evidence type="ECO:0000256" key="3">
    <source>
        <dbReference type="ARBA" id="ARBA00022801"/>
    </source>
</evidence>
<dbReference type="GO" id="GO:0003678">
    <property type="term" value="F:DNA helicase activity"/>
    <property type="evidence" value="ECO:0007669"/>
    <property type="project" value="UniProtKB-EC"/>
</dbReference>
<dbReference type="Gene3D" id="1.10.486.10">
    <property type="entry name" value="PCRA, domain 4"/>
    <property type="match status" value="1"/>
</dbReference>
<dbReference type="Gene3D" id="3.40.50.300">
    <property type="entry name" value="P-loop containing nucleotide triphosphate hydrolases"/>
    <property type="match status" value="2"/>
</dbReference>
<gene>
    <name evidence="13" type="primary">pcrA_3</name>
    <name evidence="13" type="ORF">TBK1r_52710</name>
</gene>
<dbReference type="GO" id="GO:0016787">
    <property type="term" value="F:hydrolase activity"/>
    <property type="evidence" value="ECO:0007669"/>
    <property type="project" value="UniProtKB-KW"/>
</dbReference>
<dbReference type="PANTHER" id="PTHR11070">
    <property type="entry name" value="UVRD / RECB / PCRA DNA HELICASE FAMILY MEMBER"/>
    <property type="match status" value="1"/>
</dbReference>
<feature type="binding site" evidence="10">
    <location>
        <begin position="24"/>
        <end position="31"/>
    </location>
    <ligand>
        <name>ATP</name>
        <dbReference type="ChEBI" id="CHEBI:30616"/>
    </ligand>
</feature>
<evidence type="ECO:0000256" key="1">
    <source>
        <dbReference type="ARBA" id="ARBA00009922"/>
    </source>
</evidence>
<dbReference type="InterPro" id="IPR027417">
    <property type="entry name" value="P-loop_NTPase"/>
</dbReference>
<comment type="catalytic activity">
    <reaction evidence="7">
        <text>Couples ATP hydrolysis with the unwinding of duplex DNA by translocating in the 3'-5' direction.</text>
        <dbReference type="EC" id="5.6.2.4"/>
    </reaction>
</comment>
<evidence type="ECO:0000256" key="8">
    <source>
        <dbReference type="ARBA" id="ARBA00034808"/>
    </source>
</evidence>
<dbReference type="EC" id="5.6.2.4" evidence="8"/>
<keyword evidence="14" id="KW-1185">Reference proteome</keyword>
<comment type="catalytic activity">
    <reaction evidence="9">
        <text>ATP + H2O = ADP + phosphate + H(+)</text>
        <dbReference type="Rhea" id="RHEA:13065"/>
        <dbReference type="ChEBI" id="CHEBI:15377"/>
        <dbReference type="ChEBI" id="CHEBI:15378"/>
        <dbReference type="ChEBI" id="CHEBI:30616"/>
        <dbReference type="ChEBI" id="CHEBI:43474"/>
        <dbReference type="ChEBI" id="CHEBI:456216"/>
        <dbReference type="EC" id="5.6.2.4"/>
    </reaction>
</comment>
<dbReference type="InterPro" id="IPR000212">
    <property type="entry name" value="DNA_helicase_UvrD/REP"/>
</dbReference>
<dbReference type="RefSeq" id="WP_145217119.1">
    <property type="nucleotide sequence ID" value="NZ_CP036432.1"/>
</dbReference>
<feature type="domain" description="UvrD-like helicase ATP-binding" evidence="11">
    <location>
        <begin position="3"/>
        <end position="290"/>
    </location>
</feature>
<evidence type="ECO:0000313" key="13">
    <source>
        <dbReference type="EMBL" id="QDV86252.1"/>
    </source>
</evidence>
<dbReference type="CDD" id="cd17932">
    <property type="entry name" value="DEXQc_UvrD"/>
    <property type="match status" value="1"/>
</dbReference>
<keyword evidence="5 10" id="KW-0067">ATP-binding</keyword>
<dbReference type="PANTHER" id="PTHR11070:SF64">
    <property type="entry name" value="ATP-DEPENDENT DNA HELICASE REP"/>
    <property type="match status" value="1"/>
</dbReference>
<evidence type="ECO:0000256" key="5">
    <source>
        <dbReference type="ARBA" id="ARBA00022840"/>
    </source>
</evidence>
<accession>A0ABX5XXH6</accession>
<dbReference type="SUPFAM" id="SSF52540">
    <property type="entry name" value="P-loop containing nucleoside triphosphate hydrolases"/>
    <property type="match status" value="1"/>
</dbReference>
<sequence length="665" mass="74829">MAHGLNPAQSDAVETLSGPLLVLAGAGTGKTRVVTFRIANLIRHGTAPDRILAVTFTNKAAGEMKERVGELLGYAGKRKKRGEKRPEPTISTFHAHCVRVLRRHATALGYPAKFSIYDRSDQESLAREILRQLRLPGTALKPGDLLGIISNWKNDSIHPDKAPLVASTDKEHLAAAGYRRYQEGLKTRGAMDFDDLLLQTEVLFDEHPEIRDAEAAKFDHVLVDEYQDTNGSQYRITKHLAGKHRNLCVVGDDDQSIYAWRGADVTHILNFKNDWPDAKIVCLEANYRSCGSILEMANRLIKFNATRHDKVLRPSRPDGMRPRIAQHKDETKESQSVVGEIKHLIENQHVQPRDIAILFRTNEQPRLFETELRKADVPYVMLGSQSFFDRREVRDMVAYLKWIDQPDDEVSLLRIINTPSRGMSPKSVKTLMEHAVADGVSIWQVMQRRDIVADLSPAAQRGVADLQSVYADVTARAKSESLTAAMETLLTRTAYADEINRLYDEPEDRQNRMASLGEVANAIGAFEDNREDADLTGFLADIALSGREMGNEKDKLAMQNAVWLLTLHAAKGLEFPVVYMVGMEEGLLPHSRSVKSGREEDIAEERRLCYVGITRAQEQLTLSMALTRRKWGKPRPTIPSQFLYEVTGQATNPHQFRKQRKMAGR</sequence>
<dbReference type="InterPro" id="IPR013986">
    <property type="entry name" value="DExx_box_DNA_helicase_dom_sf"/>
</dbReference>
<evidence type="ECO:0000256" key="7">
    <source>
        <dbReference type="ARBA" id="ARBA00034617"/>
    </source>
</evidence>